<evidence type="ECO:0000256" key="1">
    <source>
        <dbReference type="ARBA" id="ARBA00010702"/>
    </source>
</evidence>
<evidence type="ECO:0000313" key="4">
    <source>
        <dbReference type="EMBL" id="PSF37825.1"/>
    </source>
</evidence>
<feature type="binding site" evidence="3">
    <location>
        <position position="274"/>
    </location>
    <ligand>
        <name>Mg(2+)</name>
        <dbReference type="ChEBI" id="CHEBI:18420"/>
        <label>1</label>
    </ligand>
</feature>
<dbReference type="Gene3D" id="1.10.4080.10">
    <property type="entry name" value="ADP-ribosylation/Crystallin J1"/>
    <property type="match status" value="1"/>
</dbReference>
<sequence>MSNHSLVTAGILGVCVGDALGLPVQFIQRSERERSPISDMIGYGTYHQPPGTWSDDASLTLCLADALTEVSPSNTEKLLTTVSTNFCRWYTDGFWTPFNKAFDIGGTTEQSINHLLNGVSLKHSGATSEKSNGNGSLMRILPLAFCHHLLTFPELIKLTHLTSAITHAHLRSQMACGFYISIALGLLAGNSVKKSYLQGLEAIKKIYNKPPYVVELQHFSRITTGKIEQLSINDLSSSGYVIHTLEASLWCLINSQNYAEAVLKAVNLGDDTDTTAAVTGGLAGIYYGLESIPQHWLEQLPRQQDIIKLTQDLSTKLTQGY</sequence>
<feature type="binding site" evidence="3">
    <location>
        <position position="56"/>
    </location>
    <ligand>
        <name>Mg(2+)</name>
        <dbReference type="ChEBI" id="CHEBI:18420"/>
        <label>1</label>
    </ligand>
</feature>
<keyword evidence="2" id="KW-0378">Hydrolase</keyword>
<dbReference type="OrthoDB" id="9798107at2"/>
<gene>
    <name evidence="4" type="ORF">C7H19_07525</name>
</gene>
<evidence type="ECO:0000313" key="5">
    <source>
        <dbReference type="Proteomes" id="UP000239001"/>
    </source>
</evidence>
<feature type="binding site" evidence="3">
    <location>
        <position position="54"/>
    </location>
    <ligand>
        <name>Mg(2+)</name>
        <dbReference type="ChEBI" id="CHEBI:18420"/>
        <label>1</label>
    </ligand>
</feature>
<name>A0A2T1LZP6_9CHRO</name>
<dbReference type="PANTHER" id="PTHR16222:SF24">
    <property type="entry name" value="ADP-RIBOSYLHYDROLASE ARH3"/>
    <property type="match status" value="1"/>
</dbReference>
<dbReference type="InterPro" id="IPR050792">
    <property type="entry name" value="ADP-ribosylglycohydrolase"/>
</dbReference>
<protein>
    <recommendedName>
        <fullName evidence="6">ADP-ribosylglycohydrolase</fullName>
    </recommendedName>
</protein>
<organism evidence="4 5">
    <name type="scientific">Aphanothece hegewaldii CCALA 016</name>
    <dbReference type="NCBI Taxonomy" id="2107694"/>
    <lineage>
        <taxon>Bacteria</taxon>
        <taxon>Bacillati</taxon>
        <taxon>Cyanobacteriota</taxon>
        <taxon>Cyanophyceae</taxon>
        <taxon>Oscillatoriophycideae</taxon>
        <taxon>Chroococcales</taxon>
        <taxon>Aphanothecaceae</taxon>
        <taxon>Aphanothece</taxon>
    </lineage>
</organism>
<dbReference type="RefSeq" id="WP_106456266.1">
    <property type="nucleotide sequence ID" value="NZ_PXOH01000006.1"/>
</dbReference>
<proteinExistence type="inferred from homology"/>
<dbReference type="SUPFAM" id="SSF101478">
    <property type="entry name" value="ADP-ribosylglycohydrolase"/>
    <property type="match status" value="1"/>
</dbReference>
<dbReference type="PANTHER" id="PTHR16222">
    <property type="entry name" value="ADP-RIBOSYLGLYCOHYDROLASE"/>
    <property type="match status" value="1"/>
</dbReference>
<feature type="binding site" evidence="3">
    <location>
        <position position="271"/>
    </location>
    <ligand>
        <name>Mg(2+)</name>
        <dbReference type="ChEBI" id="CHEBI:18420"/>
        <label>1</label>
    </ligand>
</feature>
<feature type="binding site" evidence="3">
    <location>
        <position position="55"/>
    </location>
    <ligand>
        <name>Mg(2+)</name>
        <dbReference type="ChEBI" id="CHEBI:18420"/>
        <label>1</label>
    </ligand>
</feature>
<evidence type="ECO:0008006" key="6">
    <source>
        <dbReference type="Google" id="ProtNLM"/>
    </source>
</evidence>
<dbReference type="InterPro" id="IPR036705">
    <property type="entry name" value="Ribosyl_crysJ1_sf"/>
</dbReference>
<dbReference type="GO" id="GO:0046872">
    <property type="term" value="F:metal ion binding"/>
    <property type="evidence" value="ECO:0007669"/>
    <property type="project" value="UniProtKB-KW"/>
</dbReference>
<dbReference type="GO" id="GO:0016787">
    <property type="term" value="F:hydrolase activity"/>
    <property type="evidence" value="ECO:0007669"/>
    <property type="project" value="UniProtKB-KW"/>
</dbReference>
<keyword evidence="3" id="KW-0460">Magnesium</keyword>
<feature type="binding site" evidence="3">
    <location>
        <position position="273"/>
    </location>
    <ligand>
        <name>Mg(2+)</name>
        <dbReference type="ChEBI" id="CHEBI:18420"/>
        <label>1</label>
    </ligand>
</feature>
<dbReference type="Proteomes" id="UP000239001">
    <property type="component" value="Unassembled WGS sequence"/>
</dbReference>
<evidence type="ECO:0000256" key="3">
    <source>
        <dbReference type="PIRSR" id="PIRSR605502-1"/>
    </source>
</evidence>
<dbReference type="EMBL" id="PXOH01000006">
    <property type="protein sequence ID" value="PSF37825.1"/>
    <property type="molecule type" value="Genomic_DNA"/>
</dbReference>
<comment type="caution">
    <text evidence="4">The sequence shown here is derived from an EMBL/GenBank/DDBJ whole genome shotgun (WGS) entry which is preliminary data.</text>
</comment>
<dbReference type="InterPro" id="IPR005502">
    <property type="entry name" value="Ribosyl_crysJ1"/>
</dbReference>
<evidence type="ECO:0000256" key="2">
    <source>
        <dbReference type="ARBA" id="ARBA00022801"/>
    </source>
</evidence>
<reference evidence="4 5" key="2">
    <citation type="submission" date="2018-03" db="EMBL/GenBank/DDBJ databases">
        <authorList>
            <person name="Keele B.F."/>
        </authorList>
    </citation>
    <scope>NUCLEOTIDE SEQUENCE [LARGE SCALE GENOMIC DNA]</scope>
    <source>
        <strain evidence="4 5">CCALA 016</strain>
    </source>
</reference>
<dbReference type="AlphaFoldDB" id="A0A2T1LZP6"/>
<comment type="similarity">
    <text evidence="1">Belongs to the ADP-ribosylglycohydrolase family.</text>
</comment>
<reference evidence="4 5" key="1">
    <citation type="submission" date="2018-03" db="EMBL/GenBank/DDBJ databases">
        <title>The ancient ancestry and fast evolution of plastids.</title>
        <authorList>
            <person name="Moore K.R."/>
            <person name="Magnabosco C."/>
            <person name="Momper L."/>
            <person name="Gold D.A."/>
            <person name="Bosak T."/>
            <person name="Fournier G.P."/>
        </authorList>
    </citation>
    <scope>NUCLEOTIDE SEQUENCE [LARGE SCALE GENOMIC DNA]</scope>
    <source>
        <strain evidence="4 5">CCALA 016</strain>
    </source>
</reference>
<accession>A0A2T1LZP6</accession>
<keyword evidence="5" id="KW-1185">Reference proteome</keyword>
<dbReference type="Pfam" id="PF03747">
    <property type="entry name" value="ADP_ribosyl_GH"/>
    <property type="match status" value="1"/>
</dbReference>
<keyword evidence="3" id="KW-0479">Metal-binding</keyword>
<comment type="cofactor">
    <cofactor evidence="3">
        <name>Mg(2+)</name>
        <dbReference type="ChEBI" id="CHEBI:18420"/>
    </cofactor>
    <text evidence="3">Binds 2 magnesium ions per subunit.</text>
</comment>